<evidence type="ECO:0000313" key="3">
    <source>
        <dbReference type="Proteomes" id="UP000603141"/>
    </source>
</evidence>
<dbReference type="PANTHER" id="PTHR23150:SF19">
    <property type="entry name" value="FORMYLGLYCINE-GENERATING ENZYME"/>
    <property type="match status" value="1"/>
</dbReference>
<dbReference type="Gene3D" id="3.90.1580.10">
    <property type="entry name" value="paralog of FGE (formylglycine-generating enzyme)"/>
    <property type="match status" value="1"/>
</dbReference>
<name>A0A934S4E5_9BACT</name>
<feature type="domain" description="Sulfatase-modifying factor enzyme-like" evidence="1">
    <location>
        <begin position="1"/>
        <end position="305"/>
    </location>
</feature>
<dbReference type="GO" id="GO:0120147">
    <property type="term" value="F:formylglycine-generating oxidase activity"/>
    <property type="evidence" value="ECO:0007669"/>
    <property type="project" value="TreeGrafter"/>
</dbReference>
<gene>
    <name evidence="2" type="ORF">JIN85_00750</name>
</gene>
<dbReference type="Pfam" id="PF03781">
    <property type="entry name" value="FGE-sulfatase"/>
    <property type="match status" value="1"/>
</dbReference>
<reference evidence="2" key="1">
    <citation type="submission" date="2021-01" db="EMBL/GenBank/DDBJ databases">
        <title>Modified the classification status of verrucomicrobia.</title>
        <authorList>
            <person name="Feng X."/>
        </authorList>
    </citation>
    <scope>NUCLEOTIDE SEQUENCE</scope>
    <source>
        <strain evidence="2">KCTC 22041</strain>
    </source>
</reference>
<dbReference type="SUPFAM" id="SSF56436">
    <property type="entry name" value="C-type lectin-like"/>
    <property type="match status" value="1"/>
</dbReference>
<dbReference type="InterPro" id="IPR005532">
    <property type="entry name" value="SUMF_dom"/>
</dbReference>
<dbReference type="PANTHER" id="PTHR23150">
    <property type="entry name" value="SULFATASE MODIFYING FACTOR 1, 2"/>
    <property type="match status" value="1"/>
</dbReference>
<dbReference type="InterPro" id="IPR042095">
    <property type="entry name" value="SUMF_sf"/>
</dbReference>
<dbReference type="RefSeq" id="WP_200266587.1">
    <property type="nucleotide sequence ID" value="NZ_JAENIJ010000001.1"/>
</dbReference>
<organism evidence="2 3">
    <name type="scientific">Luteolibacter pohnpeiensis</name>
    <dbReference type="NCBI Taxonomy" id="454153"/>
    <lineage>
        <taxon>Bacteria</taxon>
        <taxon>Pseudomonadati</taxon>
        <taxon>Verrucomicrobiota</taxon>
        <taxon>Verrucomicrobiia</taxon>
        <taxon>Verrucomicrobiales</taxon>
        <taxon>Verrucomicrobiaceae</taxon>
        <taxon>Luteolibacter</taxon>
    </lineage>
</organism>
<proteinExistence type="predicted"/>
<sequence length="310" mass="34913">MIWIKGGEFTMGSDQEGVRPDEKPVHKASVDGYWIDEHDVTNSEFKKFVDATGYKTTAERPVDWELLKTQVPPGTPKPPQEQLMPGSLVFTPPDGPVDLKDMSGWWTWIHGADWKHPEGPKSNLDGRWNHPVVQVSWDDAAAYAKWAGKRLPTEAEWEFAARGGLEEARYAWGNEFRPEGKFMANVWTGKFPYLNTKEDGFIGTSPVKSFPPNGYGLYDMSGNVWNWVSDWYRPDTNARMAMMPSCHNPEGPSQSLSLVNSYQEERVTKGGSFLCHVDYCESYRPSARRGTPPDTGTSHIGFRCAMTPAN</sequence>
<dbReference type="AlphaFoldDB" id="A0A934S4E5"/>
<protein>
    <submittedName>
        <fullName evidence="2">Formylglycine-generating enzyme family protein</fullName>
    </submittedName>
</protein>
<dbReference type="EMBL" id="JAENIJ010000001">
    <property type="protein sequence ID" value="MBK1880919.1"/>
    <property type="molecule type" value="Genomic_DNA"/>
</dbReference>
<dbReference type="Proteomes" id="UP000603141">
    <property type="component" value="Unassembled WGS sequence"/>
</dbReference>
<dbReference type="InterPro" id="IPR051043">
    <property type="entry name" value="Sulfatase_Mod_Factor_Kinase"/>
</dbReference>
<evidence type="ECO:0000259" key="1">
    <source>
        <dbReference type="Pfam" id="PF03781"/>
    </source>
</evidence>
<comment type="caution">
    <text evidence="2">The sequence shown here is derived from an EMBL/GenBank/DDBJ whole genome shotgun (WGS) entry which is preliminary data.</text>
</comment>
<accession>A0A934S4E5</accession>
<keyword evidence="3" id="KW-1185">Reference proteome</keyword>
<dbReference type="InterPro" id="IPR016187">
    <property type="entry name" value="CTDL_fold"/>
</dbReference>
<evidence type="ECO:0000313" key="2">
    <source>
        <dbReference type="EMBL" id="MBK1880919.1"/>
    </source>
</evidence>